<dbReference type="GO" id="GO:0008198">
    <property type="term" value="F:ferrous iron binding"/>
    <property type="evidence" value="ECO:0007669"/>
    <property type="project" value="InterPro"/>
</dbReference>
<dbReference type="SUPFAM" id="SSF53213">
    <property type="entry name" value="LigB-like"/>
    <property type="match status" value="1"/>
</dbReference>
<gene>
    <name evidence="2" type="ordered locus">Btus_2318</name>
</gene>
<dbReference type="Pfam" id="PF02900">
    <property type="entry name" value="LigB"/>
    <property type="match status" value="1"/>
</dbReference>
<dbReference type="OrthoDB" id="159752at2"/>
<dbReference type="Gene3D" id="3.40.830.10">
    <property type="entry name" value="LigB-like"/>
    <property type="match status" value="1"/>
</dbReference>
<dbReference type="GO" id="GO:0016702">
    <property type="term" value="F:oxidoreductase activity, acting on single donors with incorporation of molecular oxygen, incorporation of two atoms of oxygen"/>
    <property type="evidence" value="ECO:0007669"/>
    <property type="project" value="UniProtKB-ARBA"/>
</dbReference>
<proteinExistence type="predicted"/>
<dbReference type="Proteomes" id="UP000002368">
    <property type="component" value="Chromosome"/>
</dbReference>
<sequence length="268" mass="29779">MGKIVAAAATSHIMMSSHGVEEQAKNVVEGFRRFGRYIQDARPDVIVCMSSEHMVNLHLDNMPAFCVGVGDKHMAYGDMDIPKVQVTGHRDFAQSFVQHAFDNEFDLATSEELLLDHGVMLPLLYANPGMKIPVVVLLTNIMTQPMPSMKRCVKLAQVLRETIETLRPENERVAVIGTGGLSHWLPPGTGGINEEWDRMLLDVISSGRVEELYDLSTEEIMEKGGNGGQEIRNWIMMASMVQGRQGRILYYEAPQSWATGMGSVVMEV</sequence>
<accession>D5WS35</accession>
<dbReference type="AlphaFoldDB" id="D5WS35"/>
<keyword evidence="3" id="KW-1185">Reference proteome</keyword>
<evidence type="ECO:0000259" key="1">
    <source>
        <dbReference type="Pfam" id="PF02900"/>
    </source>
</evidence>
<dbReference type="InterPro" id="IPR004183">
    <property type="entry name" value="Xdiol_dOase_suB"/>
</dbReference>
<evidence type="ECO:0000313" key="2">
    <source>
        <dbReference type="EMBL" id="ADG06987.1"/>
    </source>
</evidence>
<dbReference type="RefSeq" id="WP_013076270.1">
    <property type="nucleotide sequence ID" value="NC_014098.1"/>
</dbReference>
<name>D5WS35_KYRT2</name>
<keyword evidence="2" id="KW-0223">Dioxygenase</keyword>
<evidence type="ECO:0000313" key="3">
    <source>
        <dbReference type="Proteomes" id="UP000002368"/>
    </source>
</evidence>
<protein>
    <submittedName>
        <fullName evidence="2">Extradiol ring-cleavage dioxygenase class III protein subunit B</fullName>
    </submittedName>
</protein>
<reference evidence="2 3" key="1">
    <citation type="journal article" date="2011" name="Stand. Genomic Sci.">
        <title>Complete genome sequence of the thermophilic, hydrogen-oxidizing Bacillus tusciae type strain (T2) and reclassification in the new genus, Kyrpidia gen. nov. as Kyrpidia tusciae comb. nov. and emendation of the family Alicyclobacillaceae da Costa and Rainey, 2010.</title>
        <authorList>
            <person name="Klenk H.P."/>
            <person name="Lapidus A."/>
            <person name="Chertkov O."/>
            <person name="Copeland A."/>
            <person name="Del Rio T.G."/>
            <person name="Nolan M."/>
            <person name="Lucas S."/>
            <person name="Chen F."/>
            <person name="Tice H."/>
            <person name="Cheng J.F."/>
            <person name="Han C."/>
            <person name="Bruce D."/>
            <person name="Goodwin L."/>
            <person name="Pitluck S."/>
            <person name="Pati A."/>
            <person name="Ivanova N."/>
            <person name="Mavromatis K."/>
            <person name="Daum C."/>
            <person name="Chen A."/>
            <person name="Palaniappan K."/>
            <person name="Chang Y.J."/>
            <person name="Land M."/>
            <person name="Hauser L."/>
            <person name="Jeffries C.D."/>
            <person name="Detter J.C."/>
            <person name="Rohde M."/>
            <person name="Abt B."/>
            <person name="Pukall R."/>
            <person name="Goker M."/>
            <person name="Bristow J."/>
            <person name="Markowitz V."/>
            <person name="Hugenholtz P."/>
            <person name="Eisen J.A."/>
        </authorList>
    </citation>
    <scope>NUCLEOTIDE SEQUENCE [LARGE SCALE GENOMIC DNA]</scope>
    <source>
        <strain evidence="2 3">DSM 2912</strain>
    </source>
</reference>
<dbReference type="STRING" id="562970.Btus_2318"/>
<dbReference type="EMBL" id="CP002017">
    <property type="protein sequence ID" value="ADG06987.1"/>
    <property type="molecule type" value="Genomic_DNA"/>
</dbReference>
<keyword evidence="2" id="KW-0560">Oxidoreductase</keyword>
<organism evidence="2 3">
    <name type="scientific">Kyrpidia tusciae (strain DSM 2912 / NBRC 15312 / T2)</name>
    <name type="common">Bacillus tusciae</name>
    <dbReference type="NCBI Taxonomy" id="562970"/>
    <lineage>
        <taxon>Bacteria</taxon>
        <taxon>Bacillati</taxon>
        <taxon>Bacillota</taxon>
        <taxon>Bacilli</taxon>
        <taxon>Bacillales</taxon>
        <taxon>Alicyclobacillaceae</taxon>
        <taxon>Kyrpidia</taxon>
    </lineage>
</organism>
<dbReference type="eggNOG" id="COG3885">
    <property type="taxonomic scope" value="Bacteria"/>
</dbReference>
<feature type="domain" description="Extradiol ring-cleavage dioxygenase class III enzyme subunit B" evidence="1">
    <location>
        <begin position="11"/>
        <end position="260"/>
    </location>
</feature>
<dbReference type="HOGENOM" id="CLU_078149_1_1_9"/>
<dbReference type="KEGG" id="bts:Btus_2318"/>